<gene>
    <name evidence="1" type="ORF">Tco025E_02325</name>
</gene>
<keyword evidence="2" id="KW-1185">Reference proteome</keyword>
<dbReference type="GeneID" id="40315936"/>
<protein>
    <submittedName>
        <fullName evidence="1">Uncharacterized protein</fullName>
    </submittedName>
</protein>
<sequence length="99" mass="10914">MENLSVGQGGEEEEEGTCFLFSFLDRRAMTQASKHKAARRCRLRCVAFPALCAHVHIRAEKSKKATWSWLRATPILHGAALQQSGVGLCGVGVWRAAFL</sequence>
<evidence type="ECO:0000313" key="2">
    <source>
        <dbReference type="Proteomes" id="UP000284403"/>
    </source>
</evidence>
<proteinExistence type="predicted"/>
<organism evidence="1 2">
    <name type="scientific">Trypanosoma conorhini</name>
    <dbReference type="NCBI Taxonomy" id="83891"/>
    <lineage>
        <taxon>Eukaryota</taxon>
        <taxon>Discoba</taxon>
        <taxon>Euglenozoa</taxon>
        <taxon>Kinetoplastea</taxon>
        <taxon>Metakinetoplastina</taxon>
        <taxon>Trypanosomatida</taxon>
        <taxon>Trypanosomatidae</taxon>
        <taxon>Trypanosoma</taxon>
    </lineage>
</organism>
<dbReference type="RefSeq" id="XP_029230617.1">
    <property type="nucleotide sequence ID" value="XM_029369253.1"/>
</dbReference>
<dbReference type="Proteomes" id="UP000284403">
    <property type="component" value="Unassembled WGS sequence"/>
</dbReference>
<name>A0A422Q580_9TRYP</name>
<comment type="caution">
    <text evidence="1">The sequence shown here is derived from an EMBL/GenBank/DDBJ whole genome shotgun (WGS) entry which is preliminary data.</text>
</comment>
<evidence type="ECO:0000313" key="1">
    <source>
        <dbReference type="EMBL" id="RNF25092.1"/>
    </source>
</evidence>
<accession>A0A422Q580</accession>
<dbReference type="AlphaFoldDB" id="A0A422Q580"/>
<dbReference type="EMBL" id="MKKU01000091">
    <property type="protein sequence ID" value="RNF25092.1"/>
    <property type="molecule type" value="Genomic_DNA"/>
</dbReference>
<reference evidence="1 2" key="1">
    <citation type="journal article" date="2018" name="BMC Genomics">
        <title>Genomic comparison of Trypanosoma conorhini and Trypanosoma rangeli to Trypanosoma cruzi strains of high and low virulence.</title>
        <authorList>
            <person name="Bradwell K.R."/>
            <person name="Koparde V.N."/>
            <person name="Matveyev A.V."/>
            <person name="Serrano M.G."/>
            <person name="Alves J.M."/>
            <person name="Parikh H."/>
            <person name="Huang B."/>
            <person name="Lee V."/>
            <person name="Espinosa-Alvarez O."/>
            <person name="Ortiz P.A."/>
            <person name="Costa-Martins A.G."/>
            <person name="Teixeira M.M."/>
            <person name="Buck G.A."/>
        </authorList>
    </citation>
    <scope>NUCLEOTIDE SEQUENCE [LARGE SCALE GENOMIC DNA]</scope>
    <source>
        <strain evidence="1 2">025E</strain>
    </source>
</reference>